<feature type="non-terminal residue" evidence="1">
    <location>
        <position position="1"/>
    </location>
</feature>
<organism evidence="1 2">
    <name type="scientific">Pholiota conissans</name>
    <dbReference type="NCBI Taxonomy" id="109636"/>
    <lineage>
        <taxon>Eukaryota</taxon>
        <taxon>Fungi</taxon>
        <taxon>Dikarya</taxon>
        <taxon>Basidiomycota</taxon>
        <taxon>Agaricomycotina</taxon>
        <taxon>Agaricomycetes</taxon>
        <taxon>Agaricomycetidae</taxon>
        <taxon>Agaricales</taxon>
        <taxon>Agaricineae</taxon>
        <taxon>Strophariaceae</taxon>
        <taxon>Pholiota</taxon>
    </lineage>
</organism>
<comment type="caution">
    <text evidence="1">The sequence shown here is derived from an EMBL/GenBank/DDBJ whole genome shotgun (WGS) entry which is preliminary data.</text>
</comment>
<protein>
    <submittedName>
        <fullName evidence="1">Uncharacterized protein</fullName>
    </submittedName>
</protein>
<keyword evidence="2" id="KW-1185">Reference proteome</keyword>
<dbReference type="OrthoDB" id="2794314at2759"/>
<name>A0A9P5YM85_9AGAR</name>
<gene>
    <name evidence="1" type="ORF">BDN70DRAFT_781292</name>
</gene>
<reference evidence="1" key="1">
    <citation type="submission" date="2020-11" db="EMBL/GenBank/DDBJ databases">
        <authorList>
            <consortium name="DOE Joint Genome Institute"/>
            <person name="Ahrendt S."/>
            <person name="Riley R."/>
            <person name="Andreopoulos W."/>
            <person name="Labutti K."/>
            <person name="Pangilinan J."/>
            <person name="Ruiz-Duenas F.J."/>
            <person name="Barrasa J.M."/>
            <person name="Sanchez-Garcia M."/>
            <person name="Camarero S."/>
            <person name="Miyauchi S."/>
            <person name="Serrano A."/>
            <person name="Linde D."/>
            <person name="Babiker R."/>
            <person name="Drula E."/>
            <person name="Ayuso-Fernandez I."/>
            <person name="Pacheco R."/>
            <person name="Padilla G."/>
            <person name="Ferreira P."/>
            <person name="Barriuso J."/>
            <person name="Kellner H."/>
            <person name="Castanera R."/>
            <person name="Alfaro M."/>
            <person name="Ramirez L."/>
            <person name="Pisabarro A.G."/>
            <person name="Kuo A."/>
            <person name="Tritt A."/>
            <person name="Lipzen A."/>
            <person name="He G."/>
            <person name="Yan M."/>
            <person name="Ng V."/>
            <person name="Cullen D."/>
            <person name="Martin F."/>
            <person name="Rosso M.-N."/>
            <person name="Henrissat B."/>
            <person name="Hibbett D."/>
            <person name="Martinez A.T."/>
            <person name="Grigoriev I.V."/>
        </authorList>
    </citation>
    <scope>NUCLEOTIDE SEQUENCE</scope>
    <source>
        <strain evidence="1">CIRM-BRFM 674</strain>
    </source>
</reference>
<dbReference type="AlphaFoldDB" id="A0A9P5YM85"/>
<sequence>TGEGTSNLVKTVKACLDAQGLSSSNSDKLSNPNTLSYSPAAHRVLLALRCAKSLRPFHAVTDEDYLREVEILRPGTAVPSEMTVSRDINHLYLEMSRYVKDYFAV</sequence>
<proteinExistence type="predicted"/>
<evidence type="ECO:0000313" key="1">
    <source>
        <dbReference type="EMBL" id="KAF9471508.1"/>
    </source>
</evidence>
<accession>A0A9P5YM85</accession>
<dbReference type="EMBL" id="MU155674">
    <property type="protein sequence ID" value="KAF9471508.1"/>
    <property type="molecule type" value="Genomic_DNA"/>
</dbReference>
<feature type="non-terminal residue" evidence="1">
    <location>
        <position position="105"/>
    </location>
</feature>
<dbReference type="Proteomes" id="UP000807469">
    <property type="component" value="Unassembled WGS sequence"/>
</dbReference>
<evidence type="ECO:0000313" key="2">
    <source>
        <dbReference type="Proteomes" id="UP000807469"/>
    </source>
</evidence>